<dbReference type="Proteomes" id="UP001152797">
    <property type="component" value="Unassembled WGS sequence"/>
</dbReference>
<dbReference type="EMBL" id="CAMXCT030006157">
    <property type="protein sequence ID" value="CAL4801367.1"/>
    <property type="molecule type" value="Genomic_DNA"/>
</dbReference>
<gene>
    <name evidence="1" type="ORF">C1SCF055_LOCUS38985</name>
</gene>
<keyword evidence="3" id="KW-1185">Reference proteome</keyword>
<evidence type="ECO:0000313" key="3">
    <source>
        <dbReference type="Proteomes" id="UP001152797"/>
    </source>
</evidence>
<reference evidence="2" key="2">
    <citation type="submission" date="2024-04" db="EMBL/GenBank/DDBJ databases">
        <authorList>
            <person name="Chen Y."/>
            <person name="Shah S."/>
            <person name="Dougan E. K."/>
            <person name="Thang M."/>
            <person name="Chan C."/>
        </authorList>
    </citation>
    <scope>NUCLEOTIDE SEQUENCE [LARGE SCALE GENOMIC DNA]</scope>
</reference>
<comment type="caution">
    <text evidence="1">The sequence shown here is derived from an EMBL/GenBank/DDBJ whole genome shotgun (WGS) entry which is preliminary data.</text>
</comment>
<dbReference type="EMBL" id="CAMXCT010006157">
    <property type="protein sequence ID" value="CAI4014055.1"/>
    <property type="molecule type" value="Genomic_DNA"/>
</dbReference>
<dbReference type="OrthoDB" id="346808at2759"/>
<proteinExistence type="predicted"/>
<dbReference type="AlphaFoldDB" id="A0A9P1DQW9"/>
<protein>
    <submittedName>
        <fullName evidence="1">Uncharacterized protein</fullName>
    </submittedName>
</protein>
<evidence type="ECO:0000313" key="1">
    <source>
        <dbReference type="EMBL" id="CAI4014055.1"/>
    </source>
</evidence>
<dbReference type="EMBL" id="CAMXCT020006157">
    <property type="protein sequence ID" value="CAL1167430.1"/>
    <property type="molecule type" value="Genomic_DNA"/>
</dbReference>
<accession>A0A9P1DQW9</accession>
<name>A0A9P1DQW9_9DINO</name>
<sequence length="339" mass="38696">MSTHASFERHKKEASKHESNVFYLLNKEDQQRTATLQSLQGDEKLRCTSASKIRSAVAQQRLALREYKEAARLRPRDVETKEQLQSARLVLRKLQALVDGPKQIPMRRFLAHYNLSIRYWDKGEARQAIDEARESCKELAKHGLPRGCAEHNLLLMMQVFSEFKGEQKKLEDAVQRSPEAIGSNYDLGIHFFDKRMMHKAEAQLRLTRDRAKASTALQLVEQDMLSLQGEDAPTLDGKKAVRMARVLEDIEDDLRFIARLKELWCVEEESGKTGELQATGVRDGSLPQLLPCLHCRYSQDRAGCDAWLRDLSVRTDINLKASRACQKLAPKSQKQGVRG</sequence>
<evidence type="ECO:0000313" key="2">
    <source>
        <dbReference type="EMBL" id="CAL1167430.1"/>
    </source>
</evidence>
<organism evidence="1">
    <name type="scientific">Cladocopium goreaui</name>
    <dbReference type="NCBI Taxonomy" id="2562237"/>
    <lineage>
        <taxon>Eukaryota</taxon>
        <taxon>Sar</taxon>
        <taxon>Alveolata</taxon>
        <taxon>Dinophyceae</taxon>
        <taxon>Suessiales</taxon>
        <taxon>Symbiodiniaceae</taxon>
        <taxon>Cladocopium</taxon>
    </lineage>
</organism>
<reference evidence="1" key="1">
    <citation type="submission" date="2022-10" db="EMBL/GenBank/DDBJ databases">
        <authorList>
            <person name="Chen Y."/>
            <person name="Dougan E. K."/>
            <person name="Chan C."/>
            <person name="Rhodes N."/>
            <person name="Thang M."/>
        </authorList>
    </citation>
    <scope>NUCLEOTIDE SEQUENCE</scope>
</reference>